<dbReference type="Pfam" id="PF00881">
    <property type="entry name" value="Nitroreductase"/>
    <property type="match status" value="1"/>
</dbReference>
<dbReference type="EMBL" id="VIAR01000006">
    <property type="protein sequence ID" value="TQD38913.1"/>
    <property type="molecule type" value="Genomic_DNA"/>
</dbReference>
<comment type="cofactor">
    <cofactor evidence="1">
        <name>FMN</name>
        <dbReference type="ChEBI" id="CHEBI:58210"/>
    </cofactor>
</comment>
<keyword evidence="4" id="KW-0288">FMN</keyword>
<organism evidence="8 9">
    <name type="scientific">Haloflavibacter putidus</name>
    <dbReference type="NCBI Taxonomy" id="2576776"/>
    <lineage>
        <taxon>Bacteria</taxon>
        <taxon>Pseudomonadati</taxon>
        <taxon>Bacteroidota</taxon>
        <taxon>Flavobacteriia</taxon>
        <taxon>Flavobacteriales</taxon>
        <taxon>Flavobacteriaceae</taxon>
        <taxon>Haloflavibacter</taxon>
    </lineage>
</organism>
<keyword evidence="6" id="KW-0560">Oxidoreductase</keyword>
<accession>A0A507ZQW3</accession>
<comment type="caution">
    <text evidence="8">The sequence shown here is derived from an EMBL/GenBank/DDBJ whole genome shotgun (WGS) entry which is preliminary data.</text>
</comment>
<evidence type="ECO:0000256" key="5">
    <source>
        <dbReference type="ARBA" id="ARBA00022857"/>
    </source>
</evidence>
<name>A0A507ZQW3_9FLAO</name>
<reference evidence="8 9" key="1">
    <citation type="submission" date="2019-06" db="EMBL/GenBank/DDBJ databases">
        <title>Flavibacter putida gen. nov., sp. nov., a novel marine bacterium of the family Flavobacteriaceae isolated from coastal seawater.</title>
        <authorList>
            <person name="Feng X."/>
        </authorList>
    </citation>
    <scope>NUCLEOTIDE SEQUENCE [LARGE SCALE GENOMIC DNA]</scope>
    <source>
        <strain evidence="8 9">PLHSN227</strain>
    </source>
</reference>
<dbReference type="AlphaFoldDB" id="A0A507ZQW3"/>
<evidence type="ECO:0000256" key="3">
    <source>
        <dbReference type="ARBA" id="ARBA00022630"/>
    </source>
</evidence>
<evidence type="ECO:0000313" key="9">
    <source>
        <dbReference type="Proteomes" id="UP000317169"/>
    </source>
</evidence>
<evidence type="ECO:0000259" key="7">
    <source>
        <dbReference type="Pfam" id="PF00881"/>
    </source>
</evidence>
<keyword evidence="5" id="KW-0521">NADP</keyword>
<comment type="similarity">
    <text evidence="2">Belongs to the nitroreductase family.</text>
</comment>
<dbReference type="GO" id="GO:0016491">
    <property type="term" value="F:oxidoreductase activity"/>
    <property type="evidence" value="ECO:0007669"/>
    <property type="project" value="UniProtKB-KW"/>
</dbReference>
<dbReference type="InterPro" id="IPR029479">
    <property type="entry name" value="Nitroreductase"/>
</dbReference>
<dbReference type="Proteomes" id="UP000317169">
    <property type="component" value="Unassembled WGS sequence"/>
</dbReference>
<dbReference type="PANTHER" id="PTHR43673">
    <property type="entry name" value="NAD(P)H NITROREDUCTASE YDGI-RELATED"/>
    <property type="match status" value="1"/>
</dbReference>
<evidence type="ECO:0000256" key="6">
    <source>
        <dbReference type="ARBA" id="ARBA00023002"/>
    </source>
</evidence>
<evidence type="ECO:0000313" key="8">
    <source>
        <dbReference type="EMBL" id="TQD38913.1"/>
    </source>
</evidence>
<proteinExistence type="inferred from homology"/>
<dbReference type="InterPro" id="IPR000415">
    <property type="entry name" value="Nitroreductase-like"/>
</dbReference>
<feature type="domain" description="Nitroreductase" evidence="7">
    <location>
        <begin position="8"/>
        <end position="185"/>
    </location>
</feature>
<sequence length="211" mass="24358">MNTIQSLEWRYATKKFDATKKLPPQKIEVIKKAFNLTPTSYGLQPSKLVIVSNKDLQEKLMQHTGNKQPIVTASHLLVFCIQTTIDHKLIEENFALQKEIRNTPNEILQPYKEFLLNHFAQKTQEQKEEWASQQVFLAMGNILNTCAQEKIDACPMEGFDSKMYDETLNLKEIGLKSVLILPIGYRAKDDIFAGFKKVRRPQEDVIVEFLD</sequence>
<evidence type="ECO:0000256" key="2">
    <source>
        <dbReference type="ARBA" id="ARBA00007118"/>
    </source>
</evidence>
<dbReference type="PANTHER" id="PTHR43673:SF2">
    <property type="entry name" value="NITROREDUCTASE"/>
    <property type="match status" value="1"/>
</dbReference>
<dbReference type="InterPro" id="IPR033878">
    <property type="entry name" value="NfsB-like"/>
</dbReference>
<evidence type="ECO:0000256" key="4">
    <source>
        <dbReference type="ARBA" id="ARBA00022643"/>
    </source>
</evidence>
<evidence type="ECO:0000256" key="1">
    <source>
        <dbReference type="ARBA" id="ARBA00001917"/>
    </source>
</evidence>
<keyword evidence="3" id="KW-0285">Flavoprotein</keyword>
<protein>
    <submittedName>
        <fullName evidence="8">NAD(P)H-dependent oxidoreductase</fullName>
    </submittedName>
</protein>
<dbReference type="SUPFAM" id="SSF55469">
    <property type="entry name" value="FMN-dependent nitroreductase-like"/>
    <property type="match status" value="1"/>
</dbReference>
<dbReference type="OrthoDB" id="9809288at2"/>
<dbReference type="RefSeq" id="WP_141421771.1">
    <property type="nucleotide sequence ID" value="NZ_VIAR01000006.1"/>
</dbReference>
<dbReference type="Gene3D" id="3.40.109.10">
    <property type="entry name" value="NADH Oxidase"/>
    <property type="match status" value="1"/>
</dbReference>
<gene>
    <name evidence="8" type="ORF">FKR84_08015</name>
</gene>
<keyword evidence="9" id="KW-1185">Reference proteome</keyword>
<dbReference type="CDD" id="cd02149">
    <property type="entry name" value="NfsB-like"/>
    <property type="match status" value="1"/>
</dbReference>